<keyword evidence="3 6" id="KW-0274">FAD</keyword>
<evidence type="ECO:0000256" key="4">
    <source>
        <dbReference type="ARBA" id="ARBA00023002"/>
    </source>
</evidence>
<proteinExistence type="predicted"/>
<dbReference type="OrthoDB" id="59470at2759"/>
<dbReference type="GO" id="GO:0005739">
    <property type="term" value="C:mitochondrion"/>
    <property type="evidence" value="ECO:0007669"/>
    <property type="project" value="TreeGrafter"/>
</dbReference>
<keyword evidence="10" id="KW-1185">Reference proteome</keyword>
<reference evidence="9 10" key="1">
    <citation type="submission" date="2016-12" db="EMBL/GenBank/DDBJ databases">
        <title>The genomes of Aspergillus section Nigri reveals drivers in fungal speciation.</title>
        <authorList>
            <consortium name="DOE Joint Genome Institute"/>
            <person name="Vesth T.C."/>
            <person name="Nybo J."/>
            <person name="Theobald S."/>
            <person name="Brandl J."/>
            <person name="Frisvad J.C."/>
            <person name="Nielsen K.F."/>
            <person name="Lyhne E.K."/>
            <person name="Kogle M.E."/>
            <person name="Kuo A."/>
            <person name="Riley R."/>
            <person name="Clum A."/>
            <person name="Nolan M."/>
            <person name="Lipzen A."/>
            <person name="Salamov A."/>
            <person name="Henrissat B."/>
            <person name="Wiebenga A."/>
            <person name="De Vries R.P."/>
            <person name="Grigoriev I.V."/>
            <person name="Mortensen U.H."/>
            <person name="Andersen M.R."/>
            <person name="Baker S.E."/>
        </authorList>
    </citation>
    <scope>NUCLEOTIDE SEQUENCE [LARGE SCALE GENOMIC DNA]</scope>
    <source>
        <strain evidence="9 10">CBS 121591</strain>
    </source>
</reference>
<evidence type="ECO:0000256" key="7">
    <source>
        <dbReference type="SAM" id="MobiDB-lite"/>
    </source>
</evidence>
<dbReference type="FunFam" id="1.20.120.310:FF:000002">
    <property type="entry name" value="Sulfhydryl oxidase"/>
    <property type="match status" value="1"/>
</dbReference>
<dbReference type="PROSITE" id="PS51324">
    <property type="entry name" value="ERV_ALR"/>
    <property type="match status" value="1"/>
</dbReference>
<dbReference type="PANTHER" id="PTHR12645:SF1">
    <property type="entry name" value="FAD-LINKED SULFHYDRYL OXIDASE ERV2"/>
    <property type="match status" value="1"/>
</dbReference>
<evidence type="ECO:0000313" key="10">
    <source>
        <dbReference type="Proteomes" id="UP000248340"/>
    </source>
</evidence>
<protein>
    <recommendedName>
        <fullName evidence="6">Sulfhydryl oxidase</fullName>
        <ecNumber evidence="6">1.8.3.2</ecNumber>
    </recommendedName>
</protein>
<dbReference type="InterPro" id="IPR036774">
    <property type="entry name" value="ERV/ALR_sulphydryl_oxid_sf"/>
</dbReference>
<dbReference type="Gene3D" id="1.20.120.310">
    <property type="entry name" value="ERV/ALR sulfhydryl oxidase domain"/>
    <property type="match status" value="1"/>
</dbReference>
<dbReference type="VEuPathDB" id="FungiDB:BO82DRAFT_436113"/>
<keyword evidence="2 6" id="KW-0285">Flavoprotein</keyword>
<dbReference type="InterPro" id="IPR039799">
    <property type="entry name" value="ALR/ERV"/>
</dbReference>
<dbReference type="EC" id="1.8.3.2" evidence="6"/>
<dbReference type="SUPFAM" id="SSF69000">
    <property type="entry name" value="FAD-dependent thiol oxidase"/>
    <property type="match status" value="1"/>
</dbReference>
<name>A0A319CNH5_9EURO</name>
<evidence type="ECO:0000259" key="8">
    <source>
        <dbReference type="PROSITE" id="PS51324"/>
    </source>
</evidence>
<evidence type="ECO:0000256" key="6">
    <source>
        <dbReference type="RuleBase" id="RU371123"/>
    </source>
</evidence>
<dbReference type="RefSeq" id="XP_025487228.1">
    <property type="nucleotide sequence ID" value="XM_025641091.1"/>
</dbReference>
<sequence length="235" mass="26384">MMAHRQITRPLLTGACITIFLIFLFLVQPQGPPSPAVRAPGHLDKSAPAVVSKDDLIKGEVVMPKLGNATAKAELGRATWKYFHTMLARYPEDPTEEQQETLRSFIYLFARLYPCGECASHFQGHLKKYPPQVSSRNAAAGWGCFIHNEVNIMLEKPEFDCNNIGDFYDCGCAKDEEDEDEDSTTNKDLTSARREADSVDALPPVEINREPFVLPSYPMIMDALLISFHYRTTRG</sequence>
<dbReference type="GO" id="GO:0050660">
    <property type="term" value="F:flavin adenine dinucleotide binding"/>
    <property type="evidence" value="ECO:0007669"/>
    <property type="project" value="TreeGrafter"/>
</dbReference>
<evidence type="ECO:0000313" key="9">
    <source>
        <dbReference type="EMBL" id="PYH77028.1"/>
    </source>
</evidence>
<evidence type="ECO:0000256" key="2">
    <source>
        <dbReference type="ARBA" id="ARBA00022630"/>
    </source>
</evidence>
<dbReference type="Pfam" id="PF04777">
    <property type="entry name" value="Evr1_Alr"/>
    <property type="match status" value="1"/>
</dbReference>
<dbReference type="AlphaFoldDB" id="A0A319CNH5"/>
<gene>
    <name evidence="9" type="ORF">BO82DRAFT_436113</name>
</gene>
<dbReference type="GO" id="GO:0016971">
    <property type="term" value="F:flavin-dependent sulfhydryl oxidase activity"/>
    <property type="evidence" value="ECO:0007669"/>
    <property type="project" value="InterPro"/>
</dbReference>
<organism evidence="9 10">
    <name type="scientific">Aspergillus uvarum CBS 121591</name>
    <dbReference type="NCBI Taxonomy" id="1448315"/>
    <lineage>
        <taxon>Eukaryota</taxon>
        <taxon>Fungi</taxon>
        <taxon>Dikarya</taxon>
        <taxon>Ascomycota</taxon>
        <taxon>Pezizomycotina</taxon>
        <taxon>Eurotiomycetes</taxon>
        <taxon>Eurotiomycetidae</taxon>
        <taxon>Eurotiales</taxon>
        <taxon>Aspergillaceae</taxon>
        <taxon>Aspergillus</taxon>
        <taxon>Aspergillus subgen. Circumdati</taxon>
    </lineage>
</organism>
<comment type="catalytic activity">
    <reaction evidence="6">
        <text>2 R'C(R)SH + O2 = R'C(R)S-S(R)CR' + H2O2</text>
        <dbReference type="Rhea" id="RHEA:17357"/>
        <dbReference type="ChEBI" id="CHEBI:15379"/>
        <dbReference type="ChEBI" id="CHEBI:16240"/>
        <dbReference type="ChEBI" id="CHEBI:16520"/>
        <dbReference type="ChEBI" id="CHEBI:17412"/>
        <dbReference type="EC" id="1.8.3.2"/>
    </reaction>
</comment>
<comment type="cofactor">
    <cofactor evidence="1 6">
        <name>FAD</name>
        <dbReference type="ChEBI" id="CHEBI:57692"/>
    </cofactor>
</comment>
<dbReference type="GeneID" id="37143833"/>
<keyword evidence="4 6" id="KW-0560">Oxidoreductase</keyword>
<accession>A0A319CNH5</accession>
<evidence type="ECO:0000256" key="1">
    <source>
        <dbReference type="ARBA" id="ARBA00001974"/>
    </source>
</evidence>
<dbReference type="STRING" id="1448315.A0A319CNH5"/>
<evidence type="ECO:0000256" key="5">
    <source>
        <dbReference type="ARBA" id="ARBA00023157"/>
    </source>
</evidence>
<dbReference type="EMBL" id="KZ821746">
    <property type="protein sequence ID" value="PYH77028.1"/>
    <property type="molecule type" value="Genomic_DNA"/>
</dbReference>
<feature type="domain" description="ERV/ALR sulfhydryl oxidase" evidence="8">
    <location>
        <begin position="68"/>
        <end position="168"/>
    </location>
</feature>
<dbReference type="PANTHER" id="PTHR12645">
    <property type="entry name" value="ALR/ERV"/>
    <property type="match status" value="1"/>
</dbReference>
<dbReference type="Proteomes" id="UP000248340">
    <property type="component" value="Unassembled WGS sequence"/>
</dbReference>
<dbReference type="InterPro" id="IPR017905">
    <property type="entry name" value="ERV/ALR_sulphydryl_oxidase"/>
</dbReference>
<feature type="region of interest" description="Disordered" evidence="7">
    <location>
        <begin position="175"/>
        <end position="196"/>
    </location>
</feature>
<keyword evidence="5" id="KW-1015">Disulfide bond</keyword>
<evidence type="ECO:0000256" key="3">
    <source>
        <dbReference type="ARBA" id="ARBA00022827"/>
    </source>
</evidence>